<evidence type="ECO:0000313" key="2">
    <source>
        <dbReference type="Proteomes" id="UP000230066"/>
    </source>
</evidence>
<reference evidence="1" key="1">
    <citation type="submission" date="2019-03" db="EMBL/GenBank/DDBJ databases">
        <title>Improved annotation for the trematode Fasciola hepatica.</title>
        <authorList>
            <person name="Choi Y.-J."/>
            <person name="Martin J."/>
            <person name="Mitreva M."/>
        </authorList>
    </citation>
    <scope>NUCLEOTIDE SEQUENCE [LARGE SCALE GENOMIC DNA]</scope>
</reference>
<protein>
    <submittedName>
        <fullName evidence="1">Uncharacterized protein</fullName>
    </submittedName>
</protein>
<name>A0A4E0QZV4_FASHE</name>
<proteinExistence type="predicted"/>
<sequence>MKYSFEDCLLSLGKLSHKRRAMSWDENIQLVVCFPEILLFRLSRFQYCPCRYTSKQTYDCFKRISIDLRKNTRLFTFNILCPFHNGKLFLVSSDLLPESEMNHLEETIFACQNAVQVVAIPHANSLFHLY</sequence>
<dbReference type="EMBL" id="JXXN02004570">
    <property type="protein sequence ID" value="THD20483.1"/>
    <property type="molecule type" value="Genomic_DNA"/>
</dbReference>
<dbReference type="Proteomes" id="UP000230066">
    <property type="component" value="Unassembled WGS sequence"/>
</dbReference>
<dbReference type="AlphaFoldDB" id="A0A4E0QZV4"/>
<accession>A0A4E0QZV4</accession>
<keyword evidence="2" id="KW-1185">Reference proteome</keyword>
<comment type="caution">
    <text evidence="1">The sequence shown here is derived from an EMBL/GenBank/DDBJ whole genome shotgun (WGS) entry which is preliminary data.</text>
</comment>
<organism evidence="1 2">
    <name type="scientific">Fasciola hepatica</name>
    <name type="common">Liver fluke</name>
    <dbReference type="NCBI Taxonomy" id="6192"/>
    <lineage>
        <taxon>Eukaryota</taxon>
        <taxon>Metazoa</taxon>
        <taxon>Spiralia</taxon>
        <taxon>Lophotrochozoa</taxon>
        <taxon>Platyhelminthes</taxon>
        <taxon>Trematoda</taxon>
        <taxon>Digenea</taxon>
        <taxon>Plagiorchiida</taxon>
        <taxon>Echinostomata</taxon>
        <taxon>Echinostomatoidea</taxon>
        <taxon>Fasciolidae</taxon>
        <taxon>Fasciola</taxon>
    </lineage>
</organism>
<evidence type="ECO:0000313" key="1">
    <source>
        <dbReference type="EMBL" id="THD20483.1"/>
    </source>
</evidence>
<gene>
    <name evidence="1" type="ORF">D915_008425</name>
</gene>